<dbReference type="InterPro" id="IPR006311">
    <property type="entry name" value="TAT_signal"/>
</dbReference>
<dbReference type="EMBL" id="QKYU01000004">
    <property type="protein sequence ID" value="PZW48685.1"/>
    <property type="molecule type" value="Genomic_DNA"/>
</dbReference>
<dbReference type="InterPro" id="IPR000914">
    <property type="entry name" value="SBP_5_dom"/>
</dbReference>
<proteinExistence type="inferred from homology"/>
<dbReference type="PANTHER" id="PTHR30290:SF38">
    <property type="entry name" value="D,D-DIPEPTIDE-BINDING PERIPLASMIC PROTEIN DDPA-RELATED"/>
    <property type="match status" value="1"/>
</dbReference>
<protein>
    <submittedName>
        <fullName evidence="5">Peptide/nickel transport system substrate-binding protein</fullName>
    </submittedName>
</protein>
<dbReference type="SUPFAM" id="SSF53850">
    <property type="entry name" value="Periplasmic binding protein-like II"/>
    <property type="match status" value="1"/>
</dbReference>
<organism evidence="5 6">
    <name type="scientific">Humitalea rosea</name>
    <dbReference type="NCBI Taxonomy" id="990373"/>
    <lineage>
        <taxon>Bacteria</taxon>
        <taxon>Pseudomonadati</taxon>
        <taxon>Pseudomonadota</taxon>
        <taxon>Alphaproteobacteria</taxon>
        <taxon>Acetobacterales</taxon>
        <taxon>Roseomonadaceae</taxon>
        <taxon>Humitalea</taxon>
    </lineage>
</organism>
<dbReference type="GO" id="GO:1904680">
    <property type="term" value="F:peptide transmembrane transporter activity"/>
    <property type="evidence" value="ECO:0007669"/>
    <property type="project" value="TreeGrafter"/>
</dbReference>
<comment type="similarity">
    <text evidence="2">Belongs to the bacterial solute-binding protein 5 family.</text>
</comment>
<feature type="domain" description="Solute-binding protein family 5" evidence="4">
    <location>
        <begin position="83"/>
        <end position="425"/>
    </location>
</feature>
<dbReference type="GO" id="GO:0030288">
    <property type="term" value="C:outer membrane-bounded periplasmic space"/>
    <property type="evidence" value="ECO:0007669"/>
    <property type="project" value="UniProtKB-ARBA"/>
</dbReference>
<dbReference type="Gene3D" id="3.10.105.10">
    <property type="entry name" value="Dipeptide-binding Protein, Domain 3"/>
    <property type="match status" value="1"/>
</dbReference>
<dbReference type="PROSITE" id="PS51318">
    <property type="entry name" value="TAT"/>
    <property type="match status" value="1"/>
</dbReference>
<dbReference type="PIRSF" id="PIRSF002741">
    <property type="entry name" value="MppA"/>
    <property type="match status" value="1"/>
</dbReference>
<evidence type="ECO:0000313" key="5">
    <source>
        <dbReference type="EMBL" id="PZW48685.1"/>
    </source>
</evidence>
<comment type="caution">
    <text evidence="5">The sequence shown here is derived from an EMBL/GenBank/DDBJ whole genome shotgun (WGS) entry which is preliminary data.</text>
</comment>
<reference evidence="5 6" key="1">
    <citation type="submission" date="2018-06" db="EMBL/GenBank/DDBJ databases">
        <title>Genomic Encyclopedia of Archaeal and Bacterial Type Strains, Phase II (KMG-II): from individual species to whole genera.</title>
        <authorList>
            <person name="Goeker M."/>
        </authorList>
    </citation>
    <scope>NUCLEOTIDE SEQUENCE [LARGE SCALE GENOMIC DNA]</scope>
    <source>
        <strain evidence="5 6">DSM 24525</strain>
    </source>
</reference>
<dbReference type="Pfam" id="PF00496">
    <property type="entry name" value="SBP_bac_5"/>
    <property type="match status" value="1"/>
</dbReference>
<dbReference type="Gene3D" id="3.40.190.10">
    <property type="entry name" value="Periplasmic binding protein-like II"/>
    <property type="match status" value="1"/>
</dbReference>
<dbReference type="InterPro" id="IPR030678">
    <property type="entry name" value="Peptide/Ni-bd"/>
</dbReference>
<evidence type="ECO:0000256" key="3">
    <source>
        <dbReference type="ARBA" id="ARBA00022729"/>
    </source>
</evidence>
<comment type="subcellular location">
    <subcellularLocation>
        <location evidence="1">Periplasm</location>
    </subcellularLocation>
</comment>
<evidence type="ECO:0000256" key="2">
    <source>
        <dbReference type="ARBA" id="ARBA00005695"/>
    </source>
</evidence>
<dbReference type="InterPro" id="IPR039424">
    <property type="entry name" value="SBP_5"/>
</dbReference>
<gene>
    <name evidence="5" type="ORF">C8P66_104102</name>
</gene>
<sequence length="534" mass="58843">MGVSRRGFTAASAAGGVLAASGLMRVSDAIAQGITPRRGGTLTTMLTPEPPILQIGVNNQGPTLIAASKIFQGLVKFSPTLEPLPELAQSWTISPDGKVYTFKLQPNVKFHDGTPMTADDVVFSVTKFHFELAPRARAIFSMIESAAAPDPHTVVFTLKQAFEPFLLMFDVTACAIVSKAAFDGRDYRQAPSVQHPIGTGPFRFAEWQRGNFIRLERFADYWKPNQPYLDAIIFRIVPDSQSRRLAMETGQTVLAHSNDIEPFDVPTLQAIPNLAVETKGWEYFSPLAWMEINHRAAPLNDVRVRRAISQAIDRSFITQRLWFGINKPATSPVASTTRFHDPAVKLPPYDPRAAMQLLDAAGLRPNAQGVRASIKHLVLPYGEVWARLGEYLRQSMRAVGIDLVLEATDAGSWARRIGAWEYETSINFVYQFGDPTLGVERTYVSSNIQKVTFTNTGGYANPKVDELFATARTSAAPAARAAAFSEVQKLLVDDVAQVWLMEMSFPTIYDRKLHNVITGGTGVNASFDDMFLAS</sequence>
<dbReference type="AlphaFoldDB" id="A0A2W7KKM1"/>
<dbReference type="GO" id="GO:0043190">
    <property type="term" value="C:ATP-binding cassette (ABC) transporter complex"/>
    <property type="evidence" value="ECO:0007669"/>
    <property type="project" value="InterPro"/>
</dbReference>
<keyword evidence="6" id="KW-1185">Reference proteome</keyword>
<dbReference type="CDD" id="cd08517">
    <property type="entry name" value="PBP2_NikA_DppA_OppA_like_13"/>
    <property type="match status" value="1"/>
</dbReference>
<dbReference type="Proteomes" id="UP000249688">
    <property type="component" value="Unassembled WGS sequence"/>
</dbReference>
<dbReference type="PANTHER" id="PTHR30290">
    <property type="entry name" value="PERIPLASMIC BINDING COMPONENT OF ABC TRANSPORTER"/>
    <property type="match status" value="1"/>
</dbReference>
<evidence type="ECO:0000256" key="1">
    <source>
        <dbReference type="ARBA" id="ARBA00004418"/>
    </source>
</evidence>
<name>A0A2W7KKM1_9PROT</name>
<accession>A0A2W7KKM1</accession>
<keyword evidence="3" id="KW-0732">Signal</keyword>
<dbReference type="GO" id="GO:0015833">
    <property type="term" value="P:peptide transport"/>
    <property type="evidence" value="ECO:0007669"/>
    <property type="project" value="TreeGrafter"/>
</dbReference>
<evidence type="ECO:0000259" key="4">
    <source>
        <dbReference type="Pfam" id="PF00496"/>
    </source>
</evidence>
<evidence type="ECO:0000313" key="6">
    <source>
        <dbReference type="Proteomes" id="UP000249688"/>
    </source>
</evidence>